<proteinExistence type="predicted"/>
<dbReference type="RefSeq" id="WP_132315691.1">
    <property type="nucleotide sequence ID" value="NZ_FWZT01000002.1"/>
</dbReference>
<accession>A0A1Y6B6I4</accession>
<evidence type="ECO:0008006" key="4">
    <source>
        <dbReference type="Google" id="ProtNLM"/>
    </source>
</evidence>
<organism evidence="2 3">
    <name type="scientific">Pseudobacteriovorax antillogorgiicola</name>
    <dbReference type="NCBI Taxonomy" id="1513793"/>
    <lineage>
        <taxon>Bacteria</taxon>
        <taxon>Pseudomonadati</taxon>
        <taxon>Bdellovibrionota</taxon>
        <taxon>Oligoflexia</taxon>
        <taxon>Oligoflexales</taxon>
        <taxon>Pseudobacteriovoracaceae</taxon>
        <taxon>Pseudobacteriovorax</taxon>
    </lineage>
</organism>
<dbReference type="STRING" id="1513793.SAMN06296036_10228"/>
<dbReference type="AlphaFoldDB" id="A0A1Y6B6I4"/>
<sequence length="214" mass="23724">MQTTPTPPPSGGGIWEAFFPLMIAIFASVLAINDLMADNVASLQLKLGNQRNDAFQWFQSKGIKEIVVRGQHDLLKVLVDSGSISDSKKEVLDKQLDQLNRKAKKYKMEKTEILLGSEKVGKENWIQDIDGELGKIIGAKEYDSSLEILDDAEDQFDYASMLLQISMVLGAVGMMLNKKKTKVIFFCTTIIIGVIGATFTVQAQLQSLTSPFFK</sequence>
<dbReference type="InterPro" id="IPR025570">
    <property type="entry name" value="DUF4337"/>
</dbReference>
<evidence type="ECO:0000313" key="2">
    <source>
        <dbReference type="EMBL" id="SME93406.1"/>
    </source>
</evidence>
<evidence type="ECO:0000313" key="3">
    <source>
        <dbReference type="Proteomes" id="UP000192907"/>
    </source>
</evidence>
<dbReference type="OrthoDB" id="954864at2"/>
<keyword evidence="1" id="KW-1133">Transmembrane helix</keyword>
<name>A0A1Y6B6I4_9BACT</name>
<gene>
    <name evidence="2" type="ORF">SAMN06296036_10228</name>
</gene>
<protein>
    <recommendedName>
        <fullName evidence="4">DUF4337 domain-containing protein</fullName>
    </recommendedName>
</protein>
<feature type="transmembrane region" description="Helical" evidence="1">
    <location>
        <begin position="12"/>
        <end position="32"/>
    </location>
</feature>
<dbReference type="Proteomes" id="UP000192907">
    <property type="component" value="Unassembled WGS sequence"/>
</dbReference>
<reference evidence="3" key="1">
    <citation type="submission" date="2017-04" db="EMBL/GenBank/DDBJ databases">
        <authorList>
            <person name="Varghese N."/>
            <person name="Submissions S."/>
        </authorList>
    </citation>
    <scope>NUCLEOTIDE SEQUENCE [LARGE SCALE GENOMIC DNA]</scope>
    <source>
        <strain evidence="3">RKEM611</strain>
    </source>
</reference>
<keyword evidence="3" id="KW-1185">Reference proteome</keyword>
<evidence type="ECO:0000256" key="1">
    <source>
        <dbReference type="SAM" id="Phobius"/>
    </source>
</evidence>
<keyword evidence="1" id="KW-0812">Transmembrane</keyword>
<feature type="transmembrane region" description="Helical" evidence="1">
    <location>
        <begin position="183"/>
        <end position="205"/>
    </location>
</feature>
<dbReference type="EMBL" id="FWZT01000002">
    <property type="protein sequence ID" value="SME93406.1"/>
    <property type="molecule type" value="Genomic_DNA"/>
</dbReference>
<dbReference type="Pfam" id="PF14235">
    <property type="entry name" value="DUF4337"/>
    <property type="match status" value="1"/>
</dbReference>
<keyword evidence="1" id="KW-0472">Membrane</keyword>